<protein>
    <submittedName>
        <fullName evidence="1">Uncharacterized protein</fullName>
    </submittedName>
</protein>
<dbReference type="Proteomes" id="UP000245202">
    <property type="component" value="Unassembled WGS sequence"/>
</dbReference>
<accession>A0A2R5ESI8</accession>
<proteinExistence type="predicted"/>
<reference evidence="1 2" key="1">
    <citation type="submission" date="2017-08" db="EMBL/GenBank/DDBJ databases">
        <title>Substantial Increase in Enzyme Production by Combined Drug-Resistance Mutations in Paenibacillus agaridevorans.</title>
        <authorList>
            <person name="Tanaka Y."/>
            <person name="Funane K."/>
            <person name="Hosaka T."/>
            <person name="Shiwa Y."/>
            <person name="Fujita N."/>
            <person name="Miyazaki T."/>
            <person name="Yoshikawa H."/>
            <person name="Murakami K."/>
            <person name="Kasahara K."/>
            <person name="Inaoka T."/>
            <person name="Hiraga Y."/>
            <person name="Ochi K."/>
        </authorList>
    </citation>
    <scope>NUCLEOTIDE SEQUENCE [LARGE SCALE GENOMIC DNA]</scope>
    <source>
        <strain evidence="1 2">T-3040</strain>
    </source>
</reference>
<gene>
    <name evidence="1" type="ORF">PAT3040_03217</name>
</gene>
<sequence>MGFKQQSAFRLADAQLGDYIPASREYLLPTYGYAGSPHAFFHITCNVRLAGSSLFVVGIDTVNADQILEYFQHRMISRKTSYSLRSANRLYVVAHHSFTLPSVMPVTKYFCRKG</sequence>
<organism evidence="1 2">
    <name type="scientific">Paenibacillus agaridevorans</name>
    <dbReference type="NCBI Taxonomy" id="171404"/>
    <lineage>
        <taxon>Bacteria</taxon>
        <taxon>Bacillati</taxon>
        <taxon>Bacillota</taxon>
        <taxon>Bacilli</taxon>
        <taxon>Bacillales</taxon>
        <taxon>Paenibacillaceae</taxon>
        <taxon>Paenibacillus</taxon>
    </lineage>
</organism>
<evidence type="ECO:0000313" key="1">
    <source>
        <dbReference type="EMBL" id="GBG08629.1"/>
    </source>
</evidence>
<evidence type="ECO:0000313" key="2">
    <source>
        <dbReference type="Proteomes" id="UP000245202"/>
    </source>
</evidence>
<name>A0A2R5ESI8_9BACL</name>
<keyword evidence="2" id="KW-1185">Reference proteome</keyword>
<comment type="caution">
    <text evidence="1">The sequence shown here is derived from an EMBL/GenBank/DDBJ whole genome shotgun (WGS) entry which is preliminary data.</text>
</comment>
<dbReference type="AlphaFoldDB" id="A0A2R5ESI8"/>
<dbReference type="EMBL" id="BDQX01000171">
    <property type="protein sequence ID" value="GBG08629.1"/>
    <property type="molecule type" value="Genomic_DNA"/>
</dbReference>